<dbReference type="Proteomes" id="UP000644507">
    <property type="component" value="Unassembled WGS sequence"/>
</dbReference>
<gene>
    <name evidence="2" type="ORF">GCM10007100_37770</name>
</gene>
<dbReference type="InterPro" id="IPR036873">
    <property type="entry name" value="Rhodanese-like_dom_sf"/>
</dbReference>
<dbReference type="EMBL" id="BMXI01000021">
    <property type="protein sequence ID" value="GHC66387.1"/>
    <property type="molecule type" value="Genomic_DNA"/>
</dbReference>
<dbReference type="PROSITE" id="PS50206">
    <property type="entry name" value="RHODANESE_3"/>
    <property type="match status" value="1"/>
</dbReference>
<dbReference type="Pfam" id="PF00581">
    <property type="entry name" value="Rhodanese"/>
    <property type="match status" value="1"/>
</dbReference>
<reference evidence="2" key="1">
    <citation type="journal article" date="2014" name="Int. J. Syst. Evol. Microbiol.">
        <title>Complete genome sequence of Corynebacterium casei LMG S-19264T (=DSM 44701T), isolated from a smear-ripened cheese.</title>
        <authorList>
            <consortium name="US DOE Joint Genome Institute (JGI-PGF)"/>
            <person name="Walter F."/>
            <person name="Albersmeier A."/>
            <person name="Kalinowski J."/>
            <person name="Ruckert C."/>
        </authorList>
    </citation>
    <scope>NUCLEOTIDE SEQUENCE</scope>
    <source>
        <strain evidence="2">KCTC 12988</strain>
    </source>
</reference>
<dbReference type="SMART" id="SM00450">
    <property type="entry name" value="RHOD"/>
    <property type="match status" value="1"/>
</dbReference>
<protein>
    <recommendedName>
        <fullName evidence="1">Rhodanese domain-containing protein</fullName>
    </recommendedName>
</protein>
<evidence type="ECO:0000259" key="1">
    <source>
        <dbReference type="PROSITE" id="PS50206"/>
    </source>
</evidence>
<dbReference type="Gene3D" id="1.10.3910.10">
    <property type="entry name" value="SP0561-like"/>
    <property type="match status" value="1"/>
</dbReference>
<evidence type="ECO:0000313" key="2">
    <source>
        <dbReference type="EMBL" id="GHC66387.1"/>
    </source>
</evidence>
<dbReference type="InterPro" id="IPR001763">
    <property type="entry name" value="Rhodanese-like_dom"/>
</dbReference>
<dbReference type="Gene3D" id="3.40.250.10">
    <property type="entry name" value="Rhodanese-like domain"/>
    <property type="match status" value="1"/>
</dbReference>
<dbReference type="SUPFAM" id="SSF52821">
    <property type="entry name" value="Rhodanese/Cell cycle control phosphatase"/>
    <property type="match status" value="1"/>
</dbReference>
<accession>A0A918WPT9</accession>
<evidence type="ECO:0000313" key="3">
    <source>
        <dbReference type="Proteomes" id="UP000644507"/>
    </source>
</evidence>
<keyword evidence="3" id="KW-1185">Reference proteome</keyword>
<reference evidence="2" key="2">
    <citation type="submission" date="2020-09" db="EMBL/GenBank/DDBJ databases">
        <authorList>
            <person name="Sun Q."/>
            <person name="Kim S."/>
        </authorList>
    </citation>
    <scope>NUCLEOTIDE SEQUENCE</scope>
    <source>
        <strain evidence="2">KCTC 12988</strain>
    </source>
</reference>
<organism evidence="2 3">
    <name type="scientific">Roseibacillus persicicus</name>
    <dbReference type="NCBI Taxonomy" id="454148"/>
    <lineage>
        <taxon>Bacteria</taxon>
        <taxon>Pseudomonadati</taxon>
        <taxon>Verrucomicrobiota</taxon>
        <taxon>Verrucomicrobiia</taxon>
        <taxon>Verrucomicrobiales</taxon>
        <taxon>Verrucomicrobiaceae</taxon>
        <taxon>Roseibacillus</taxon>
    </lineage>
</organism>
<dbReference type="RefSeq" id="WP_229809598.1">
    <property type="nucleotide sequence ID" value="NZ_BMXI01000021.1"/>
</dbReference>
<name>A0A918WPT9_9BACT</name>
<feature type="domain" description="Rhodanese" evidence="1">
    <location>
        <begin position="87"/>
        <end position="174"/>
    </location>
</feature>
<dbReference type="AlphaFoldDB" id="A0A918WPT9"/>
<comment type="caution">
    <text evidence="2">The sequence shown here is derived from an EMBL/GenBank/DDBJ whole genome shotgun (WGS) entry which is preliminary data.</text>
</comment>
<dbReference type="InterPro" id="IPR038062">
    <property type="entry name" value="ScdA-like_N_sf"/>
</dbReference>
<sequence>MNATLPDPNRPMRELLDEFPSARRSLFAAFHIGGCQSCAFSEDDSLAEVCRQHDLDLQTVSQTILQSHEEEKELLLSPLDLKGKLDSGESLTLVDTRTREEHDAVKITPSLLMTENTLATLSAENPDQHIVLYDHSGKSVLDHVSWFRGHGLKNTHALAGGIDAYAREADQSVPRYRLEMD</sequence>
<proteinExistence type="predicted"/>